<feature type="region of interest" description="Disordered" evidence="1">
    <location>
        <begin position="745"/>
        <end position="805"/>
    </location>
</feature>
<organism evidence="2 3">
    <name type="scientific">Astrephomene gubernaculifera</name>
    <dbReference type="NCBI Taxonomy" id="47775"/>
    <lineage>
        <taxon>Eukaryota</taxon>
        <taxon>Viridiplantae</taxon>
        <taxon>Chlorophyta</taxon>
        <taxon>core chlorophytes</taxon>
        <taxon>Chlorophyceae</taxon>
        <taxon>CS clade</taxon>
        <taxon>Chlamydomonadales</taxon>
        <taxon>Astrephomenaceae</taxon>
        <taxon>Astrephomene</taxon>
    </lineage>
</organism>
<feature type="compositionally biased region" description="Pro residues" evidence="1">
    <location>
        <begin position="491"/>
        <end position="503"/>
    </location>
</feature>
<name>A0AAD3DJI5_9CHLO</name>
<feature type="non-terminal residue" evidence="2">
    <location>
        <position position="960"/>
    </location>
</feature>
<evidence type="ECO:0000313" key="2">
    <source>
        <dbReference type="EMBL" id="GFR42688.1"/>
    </source>
</evidence>
<feature type="compositionally biased region" description="Gly residues" evidence="1">
    <location>
        <begin position="711"/>
        <end position="721"/>
    </location>
</feature>
<reference evidence="2 3" key="1">
    <citation type="journal article" date="2021" name="Sci. Rep.">
        <title>Genome sequencing of the multicellular alga Astrephomene provides insights into convergent evolution of germ-soma differentiation.</title>
        <authorList>
            <person name="Yamashita S."/>
            <person name="Yamamoto K."/>
            <person name="Matsuzaki R."/>
            <person name="Suzuki S."/>
            <person name="Yamaguchi H."/>
            <person name="Hirooka S."/>
            <person name="Minakuchi Y."/>
            <person name="Miyagishima S."/>
            <person name="Kawachi M."/>
            <person name="Toyoda A."/>
            <person name="Nozaki H."/>
        </authorList>
    </citation>
    <scope>NUCLEOTIDE SEQUENCE [LARGE SCALE GENOMIC DNA]</scope>
    <source>
        <strain evidence="2 3">NIES-4017</strain>
    </source>
</reference>
<evidence type="ECO:0000313" key="3">
    <source>
        <dbReference type="Proteomes" id="UP001054857"/>
    </source>
</evidence>
<feature type="region of interest" description="Disordered" evidence="1">
    <location>
        <begin position="41"/>
        <end position="120"/>
    </location>
</feature>
<feature type="region of interest" description="Disordered" evidence="1">
    <location>
        <begin position="394"/>
        <end position="528"/>
    </location>
</feature>
<evidence type="ECO:0000256" key="1">
    <source>
        <dbReference type="SAM" id="MobiDB-lite"/>
    </source>
</evidence>
<keyword evidence="3" id="KW-1185">Reference proteome</keyword>
<feature type="region of interest" description="Disordered" evidence="1">
    <location>
        <begin position="195"/>
        <end position="219"/>
    </location>
</feature>
<sequence length="960" mass="98795">MGLRTHSADAQENPDVLLESWVRRESHQRHGLLSCFGCGISGSTRSGDGARGHKRRKDTPRADQHATATPYGSGSHSSSNPDKASLEDLREGKTRKQASNSPDGSCWAPEHPVSPSAPSNLSASAFSDVFHPWRHPRKPKVHCSLVSPADDTADEVADAAAASAAAALLAACPPVSGDSEAAPGLTCAVPRMHSGCDERSSTGRVSVEGAGTAPLPSPRGAITVLTVPLGSPRNSCGEGHADDTGSGAVVVGPEGEPCRASPQRTSGGGGGVDGCTQQQQQQKAHRQLQEQQQQHHPGMVTAESFNARVEGDAADGYACTHAAGGSNALPHRQGRGSGSGGSGGGAVSEPHPAVLTPRRGVSCSGAEAQQQQHPLFTAPPHAPLAGLILPDRPEARRNSHAGGLDGTTCGGEEEPLDLQTLPLPLRMSPTSLRPSAPLLSPATPPQPVMGHGPSLRPQISSAGSRRHLLKSPSLLRTSPPGSQNRRRQLLPSPPAAPQTPPLQPGNERLHLLPSPSLLRNPTANVQPPQLVQSPSLLRTSAETQQKLLLLPSRTMLRQPTLAAPVSDEGEDNRQLRLSPPQPILKRNGCSFSRNVSTTTAVAALTFKPIGSLPRCGTLAPMFTPAAAAKGSNGDTAVSLNRLASLQVLQKQRQRQMMSDPGNGSVHQLKMLLPTVEEEATKQQEQEQEQLPEQRQENEDSPVLITASRSEGAGGGGRGSGSGNEAPAAAQVTPVMVSLAVVAEASASADRTTTSTTTTTATAAAPAATTAAVAGGDEEEDEADFDDDDDSLDLPGLAPPPPSPFRSTYSAIAAAAAAAAAACSSVPNDDNDGDRPSSALLRAASMEPLRRAASLHEALRPAGPAVATAAVAADLLPPRSIALSETGGEPLALALAQQSEGTVTTVGLLLPGMRAVHSHAARWLDALSSPEDLVAAGAPAGPEPIEQVLEPQLSAASIASD</sequence>
<feature type="region of interest" description="Disordered" evidence="1">
    <location>
        <begin position="235"/>
        <end position="296"/>
    </location>
</feature>
<gene>
    <name evidence="2" type="ORF">Agub_g3609</name>
</gene>
<proteinExistence type="predicted"/>
<feature type="region of interest" description="Disordered" evidence="1">
    <location>
        <begin position="324"/>
        <end position="371"/>
    </location>
</feature>
<feature type="compositionally biased region" description="Gly residues" evidence="1">
    <location>
        <begin position="335"/>
        <end position="346"/>
    </location>
</feature>
<dbReference type="EMBL" id="BMAR01000003">
    <property type="protein sequence ID" value="GFR42688.1"/>
    <property type="molecule type" value="Genomic_DNA"/>
</dbReference>
<feature type="compositionally biased region" description="Polar residues" evidence="1">
    <location>
        <begin position="66"/>
        <end position="82"/>
    </location>
</feature>
<dbReference type="AlphaFoldDB" id="A0AAD3DJI5"/>
<dbReference type="Proteomes" id="UP001054857">
    <property type="component" value="Unassembled WGS sequence"/>
</dbReference>
<comment type="caution">
    <text evidence="2">The sequence shown here is derived from an EMBL/GenBank/DDBJ whole genome shotgun (WGS) entry which is preliminary data.</text>
</comment>
<feature type="compositionally biased region" description="Low complexity" evidence="1">
    <location>
        <begin position="745"/>
        <end position="774"/>
    </location>
</feature>
<feature type="compositionally biased region" description="Low complexity" evidence="1">
    <location>
        <begin position="428"/>
        <end position="441"/>
    </location>
</feature>
<feature type="compositionally biased region" description="Polar residues" evidence="1">
    <location>
        <begin position="474"/>
        <end position="483"/>
    </location>
</feature>
<accession>A0AAD3DJI5</accession>
<feature type="compositionally biased region" description="Basic and acidic residues" evidence="1">
    <location>
        <begin position="84"/>
        <end position="94"/>
    </location>
</feature>
<feature type="compositionally biased region" description="Acidic residues" evidence="1">
    <location>
        <begin position="775"/>
        <end position="791"/>
    </location>
</feature>
<feature type="region of interest" description="Disordered" evidence="1">
    <location>
        <begin position="677"/>
        <end position="728"/>
    </location>
</feature>
<protein>
    <submittedName>
        <fullName evidence="2">Uncharacterized protein</fullName>
    </submittedName>
</protein>
<feature type="region of interest" description="Disordered" evidence="1">
    <location>
        <begin position="562"/>
        <end position="584"/>
    </location>
</feature>